<evidence type="ECO:0000256" key="1">
    <source>
        <dbReference type="SAM" id="MobiDB-lite"/>
    </source>
</evidence>
<gene>
    <name evidence="2" type="ORF">CCUR1050_LOCUS30640</name>
</gene>
<dbReference type="AlphaFoldDB" id="A0A7S0N419"/>
<accession>A0A7S0N419</accession>
<reference evidence="2" key="1">
    <citation type="submission" date="2021-01" db="EMBL/GenBank/DDBJ databases">
        <authorList>
            <person name="Corre E."/>
            <person name="Pelletier E."/>
            <person name="Niang G."/>
            <person name="Scheremetjew M."/>
            <person name="Finn R."/>
            <person name="Kale V."/>
            <person name="Holt S."/>
            <person name="Cochrane G."/>
            <person name="Meng A."/>
            <person name="Brown T."/>
            <person name="Cohen L."/>
        </authorList>
    </citation>
    <scope>NUCLEOTIDE SEQUENCE</scope>
    <source>
        <strain evidence="2">CCAP979/52</strain>
    </source>
</reference>
<feature type="region of interest" description="Disordered" evidence="1">
    <location>
        <begin position="106"/>
        <end position="125"/>
    </location>
</feature>
<organism evidence="2">
    <name type="scientific">Cryptomonas curvata</name>
    <dbReference type="NCBI Taxonomy" id="233186"/>
    <lineage>
        <taxon>Eukaryota</taxon>
        <taxon>Cryptophyceae</taxon>
        <taxon>Cryptomonadales</taxon>
        <taxon>Cryptomonadaceae</taxon>
        <taxon>Cryptomonas</taxon>
    </lineage>
</organism>
<name>A0A7S0N419_9CRYP</name>
<feature type="compositionally biased region" description="Basic residues" evidence="1">
    <location>
        <begin position="114"/>
        <end position="125"/>
    </location>
</feature>
<dbReference type="EMBL" id="HBEZ01055784">
    <property type="protein sequence ID" value="CAD8658235.1"/>
    <property type="molecule type" value="Transcribed_RNA"/>
</dbReference>
<sequence>MPKKGTKKAKEPTFYTDSVSCEPFGFVVNDILKAPLGIQITILGVKKSADGNSQMWAEFPGGFQCPLRPKNASEFEKQGYFKAHEGVHILRDNDLFQTKRQALLESVNQEPKKEKKKEKKVEKKK</sequence>
<evidence type="ECO:0000313" key="2">
    <source>
        <dbReference type="EMBL" id="CAD8658235.1"/>
    </source>
</evidence>
<proteinExistence type="predicted"/>
<protein>
    <submittedName>
        <fullName evidence="2">Uncharacterized protein</fullName>
    </submittedName>
</protein>